<dbReference type="PATRIC" id="fig|1345697.3.peg.2826"/>
<dbReference type="STRING" id="1921421.M493_14415"/>
<sequence>MRVVIIAVVAGILFLLLIAWMKISVTIVFRHARDDDEYKIVVRTLFGLIRYTVRVPLIKLETEPESPGVAFVHKEGVGGTRAKKEKKRKWTPGDIVDFFRQVKRFLKQVVDLHEIMKRFYRHITITTWEWKTNIGTGDAASTGLVAGLGWSLKYTITGAVSRYTKMNTIPVIVIVPAYDRIVSETSFLCMFHFRIGHAMVAGLRIIKHWRGRRRLPKRKSLAARQANEGY</sequence>
<dbReference type="AlphaFoldDB" id="S5Z8F7"/>
<evidence type="ECO:0000313" key="1">
    <source>
        <dbReference type="EMBL" id="AGT33122.1"/>
    </source>
</evidence>
<dbReference type="EMBL" id="CP006254">
    <property type="protein sequence ID" value="AGT33122.1"/>
    <property type="molecule type" value="Genomic_DNA"/>
</dbReference>
<dbReference type="Pfam" id="PF11167">
    <property type="entry name" value="DUF2953"/>
    <property type="match status" value="1"/>
</dbReference>
<name>S5Z8F7_GEOG3</name>
<evidence type="ECO:0000313" key="2">
    <source>
        <dbReference type="Proteomes" id="UP000015500"/>
    </source>
</evidence>
<keyword evidence="2" id="KW-1185">Reference proteome</keyword>
<protein>
    <recommendedName>
        <fullName evidence="3">DUF2953 domain-containing protein</fullName>
    </recommendedName>
</protein>
<accession>S5Z8F7</accession>
<organism evidence="1 2">
    <name type="scientific">Geobacillus genomosp. 3</name>
    <dbReference type="NCBI Taxonomy" id="1921421"/>
    <lineage>
        <taxon>Bacteria</taxon>
        <taxon>Bacillati</taxon>
        <taxon>Bacillota</taxon>
        <taxon>Bacilli</taxon>
        <taxon>Bacillales</taxon>
        <taxon>Anoxybacillaceae</taxon>
        <taxon>Geobacillus</taxon>
    </lineage>
</organism>
<dbReference type="InterPro" id="IPR021338">
    <property type="entry name" value="DUF2953"/>
</dbReference>
<gene>
    <name evidence="1" type="ORF">M493_14415</name>
</gene>
<dbReference type="KEGG" id="gjf:M493_14415"/>
<reference evidence="1 2" key="1">
    <citation type="journal article" date="2014" name="Genome Announc.">
        <title>Complete Genome Sequence of the Thermophilic Polychlorinated Biphenyl Degrader Geobacillus sp. Strain JF8 (NBRC 109937).</title>
        <authorList>
            <person name="Shintani M."/>
            <person name="Ohtsubo Y."/>
            <person name="Fukuda K."/>
            <person name="Hosoyama A."/>
            <person name="Ohji S."/>
            <person name="Yamazoe A."/>
            <person name="Fujita N."/>
            <person name="Nagata Y."/>
            <person name="Tsuda M."/>
            <person name="Hatta T."/>
            <person name="Kimbara K."/>
        </authorList>
    </citation>
    <scope>NUCLEOTIDE SEQUENCE [LARGE SCALE GENOMIC DNA]</scope>
    <source>
        <strain evidence="1 2">JF8</strain>
    </source>
</reference>
<dbReference type="Proteomes" id="UP000015500">
    <property type="component" value="Chromosome"/>
</dbReference>
<dbReference type="HOGENOM" id="CLU_097083_1_0_9"/>
<evidence type="ECO:0008006" key="3">
    <source>
        <dbReference type="Google" id="ProtNLM"/>
    </source>
</evidence>
<proteinExistence type="predicted"/>